<evidence type="ECO:0000256" key="2">
    <source>
        <dbReference type="ARBA" id="ARBA00022692"/>
    </source>
</evidence>
<feature type="transmembrane region" description="Helical" evidence="6">
    <location>
        <begin position="197"/>
        <end position="214"/>
    </location>
</feature>
<dbReference type="SUPFAM" id="SSF103473">
    <property type="entry name" value="MFS general substrate transporter"/>
    <property type="match status" value="1"/>
</dbReference>
<feature type="transmembrane region" description="Helical" evidence="6">
    <location>
        <begin position="35"/>
        <end position="55"/>
    </location>
</feature>
<feature type="transmembrane region" description="Helical" evidence="6">
    <location>
        <begin position="67"/>
        <end position="91"/>
    </location>
</feature>
<dbReference type="PROSITE" id="PS50850">
    <property type="entry name" value="MFS"/>
    <property type="match status" value="1"/>
</dbReference>
<evidence type="ECO:0000256" key="1">
    <source>
        <dbReference type="ARBA" id="ARBA00004141"/>
    </source>
</evidence>
<dbReference type="AlphaFoldDB" id="A0A9P4UW95"/>
<proteinExistence type="predicted"/>
<evidence type="ECO:0000256" key="4">
    <source>
        <dbReference type="ARBA" id="ARBA00023136"/>
    </source>
</evidence>
<dbReference type="CDD" id="cd17323">
    <property type="entry name" value="MFS_Tpo1_MDR_like"/>
    <property type="match status" value="1"/>
</dbReference>
<evidence type="ECO:0000313" key="9">
    <source>
        <dbReference type="Proteomes" id="UP000799444"/>
    </source>
</evidence>
<dbReference type="Pfam" id="PF07690">
    <property type="entry name" value="MFS_1"/>
    <property type="match status" value="1"/>
</dbReference>
<feature type="transmembrane region" description="Helical" evidence="6">
    <location>
        <begin position="305"/>
        <end position="329"/>
    </location>
</feature>
<feature type="transmembrane region" description="Helical" evidence="6">
    <location>
        <begin position="350"/>
        <end position="369"/>
    </location>
</feature>
<sequence length="482" mass="52771">MEQDTKPTQIEDGLIDFDGPEDPHQPINWPFRKKVVVTLLYSLCTMGTTWASTIYNSGLNQVQREFHVGQIVALLGMSLYLAGNAFGPLFWAPMSESYGRKPSVLLPIFGLMVFTFSYGAAKDIQTILICRFFGGIFGGAPLSNVGGVLADIWPPTQRGAALLLWGMAVIIGPLIAPIVGGAVVIGQPETGWRWTGYLTGIILAAILIASLIWIDESFPPVLLARKANRIRAETKNWAIHTKAQEANAGTSFQQVAGKYLVVPLEMMIDPIAFFINLYAAFCYAIVYLTIAALPFEFQGVRGWNAIVGSLPFLAIAIGVLFAAAINLWGQTFYRKRFIANGNRLVPEARLAPMMIGSFFFPAGLFIMGWTSESSIHWIGFSIGSACVGLGFFTIFQSAINYIVDTYLMMAASALAANMFMRSILAAAFPLFARALFVNLGLDWGMSLLGFIAAAMIPIPFLFYIFGKRIRAIGKRSKLTYVP</sequence>
<dbReference type="GO" id="GO:0005886">
    <property type="term" value="C:plasma membrane"/>
    <property type="evidence" value="ECO:0007669"/>
    <property type="project" value="TreeGrafter"/>
</dbReference>
<dbReference type="InterPro" id="IPR020846">
    <property type="entry name" value="MFS_dom"/>
</dbReference>
<keyword evidence="3 6" id="KW-1133">Transmembrane helix</keyword>
<evidence type="ECO:0000256" key="6">
    <source>
        <dbReference type="SAM" id="Phobius"/>
    </source>
</evidence>
<feature type="transmembrane region" description="Helical" evidence="6">
    <location>
        <begin position="375"/>
        <end position="395"/>
    </location>
</feature>
<feature type="transmembrane region" description="Helical" evidence="6">
    <location>
        <begin position="271"/>
        <end position="293"/>
    </location>
</feature>
<keyword evidence="2 6" id="KW-0812">Transmembrane</keyword>
<reference evidence="8" key="1">
    <citation type="journal article" date="2020" name="Stud. Mycol.">
        <title>101 Dothideomycetes genomes: a test case for predicting lifestyles and emergence of pathogens.</title>
        <authorList>
            <person name="Haridas S."/>
            <person name="Albert R."/>
            <person name="Binder M."/>
            <person name="Bloem J."/>
            <person name="Labutti K."/>
            <person name="Salamov A."/>
            <person name="Andreopoulos B."/>
            <person name="Baker S."/>
            <person name="Barry K."/>
            <person name="Bills G."/>
            <person name="Bluhm B."/>
            <person name="Cannon C."/>
            <person name="Castanera R."/>
            <person name="Culley D."/>
            <person name="Daum C."/>
            <person name="Ezra D."/>
            <person name="Gonzalez J."/>
            <person name="Henrissat B."/>
            <person name="Kuo A."/>
            <person name="Liang C."/>
            <person name="Lipzen A."/>
            <person name="Lutzoni F."/>
            <person name="Magnuson J."/>
            <person name="Mondo S."/>
            <person name="Nolan M."/>
            <person name="Ohm R."/>
            <person name="Pangilinan J."/>
            <person name="Park H.-J."/>
            <person name="Ramirez L."/>
            <person name="Alfaro M."/>
            <person name="Sun H."/>
            <person name="Tritt A."/>
            <person name="Yoshinaga Y."/>
            <person name="Zwiers L.-H."/>
            <person name="Turgeon B."/>
            <person name="Goodwin S."/>
            <person name="Spatafora J."/>
            <person name="Crous P."/>
            <person name="Grigoriev I."/>
        </authorList>
    </citation>
    <scope>NUCLEOTIDE SEQUENCE</scope>
    <source>
        <strain evidence="8">CBS 125425</strain>
    </source>
</reference>
<dbReference type="GO" id="GO:0022857">
    <property type="term" value="F:transmembrane transporter activity"/>
    <property type="evidence" value="ECO:0007669"/>
    <property type="project" value="InterPro"/>
</dbReference>
<feature type="domain" description="Major facilitator superfamily (MFS) profile" evidence="7">
    <location>
        <begin position="37"/>
        <end position="471"/>
    </location>
</feature>
<keyword evidence="4 6" id="KW-0472">Membrane</keyword>
<comment type="subcellular location">
    <subcellularLocation>
        <location evidence="1">Membrane</location>
        <topology evidence="1">Multi-pass membrane protein</topology>
    </subcellularLocation>
</comment>
<organism evidence="8 9">
    <name type="scientific">Polyplosphaeria fusca</name>
    <dbReference type="NCBI Taxonomy" id="682080"/>
    <lineage>
        <taxon>Eukaryota</taxon>
        <taxon>Fungi</taxon>
        <taxon>Dikarya</taxon>
        <taxon>Ascomycota</taxon>
        <taxon>Pezizomycotina</taxon>
        <taxon>Dothideomycetes</taxon>
        <taxon>Pleosporomycetidae</taxon>
        <taxon>Pleosporales</taxon>
        <taxon>Tetraplosphaeriaceae</taxon>
        <taxon>Polyplosphaeria</taxon>
    </lineage>
</organism>
<dbReference type="PANTHER" id="PTHR23502">
    <property type="entry name" value="MAJOR FACILITATOR SUPERFAMILY"/>
    <property type="match status" value="1"/>
</dbReference>
<feature type="transmembrane region" description="Helical" evidence="6">
    <location>
        <begin position="162"/>
        <end position="185"/>
    </location>
</feature>
<evidence type="ECO:0000256" key="3">
    <source>
        <dbReference type="ARBA" id="ARBA00022989"/>
    </source>
</evidence>
<dbReference type="FunFam" id="1.20.1250.20:FF:000011">
    <property type="entry name" value="MFS multidrug transporter, putative"/>
    <property type="match status" value="1"/>
</dbReference>
<dbReference type="EMBL" id="ML996208">
    <property type="protein sequence ID" value="KAF2730827.1"/>
    <property type="molecule type" value="Genomic_DNA"/>
</dbReference>
<keyword evidence="9" id="KW-1185">Reference proteome</keyword>
<evidence type="ECO:0000259" key="7">
    <source>
        <dbReference type="PROSITE" id="PS50850"/>
    </source>
</evidence>
<dbReference type="PANTHER" id="PTHR23502:SF59">
    <property type="entry name" value="MULTIDRUG TRANSPORTER, PUTATIVE (AFU_ORTHOLOGUE AFUA_1G10370)-RELATED"/>
    <property type="match status" value="1"/>
</dbReference>
<feature type="transmembrane region" description="Helical" evidence="6">
    <location>
        <begin position="443"/>
        <end position="465"/>
    </location>
</feature>
<comment type="caution">
    <text evidence="8">The sequence shown here is derived from an EMBL/GenBank/DDBJ whole genome shotgun (WGS) entry which is preliminary data.</text>
</comment>
<dbReference type="Gene3D" id="1.20.1250.20">
    <property type="entry name" value="MFS general substrate transporter like domains"/>
    <property type="match status" value="1"/>
</dbReference>
<feature type="transmembrane region" description="Helical" evidence="6">
    <location>
        <begin position="126"/>
        <end position="150"/>
    </location>
</feature>
<name>A0A9P4UW95_9PLEO</name>
<dbReference type="InterPro" id="IPR011701">
    <property type="entry name" value="MFS"/>
</dbReference>
<accession>A0A9P4UW95</accession>
<dbReference type="OrthoDB" id="9986881at2759"/>
<feature type="region of interest" description="Disordered" evidence="5">
    <location>
        <begin position="1"/>
        <end position="20"/>
    </location>
</feature>
<dbReference type="InterPro" id="IPR036259">
    <property type="entry name" value="MFS_trans_sf"/>
</dbReference>
<evidence type="ECO:0000313" key="8">
    <source>
        <dbReference type="EMBL" id="KAF2730827.1"/>
    </source>
</evidence>
<dbReference type="Proteomes" id="UP000799444">
    <property type="component" value="Unassembled WGS sequence"/>
</dbReference>
<protein>
    <submittedName>
        <fullName evidence="8">MFS general substrate transporter</fullName>
    </submittedName>
</protein>
<gene>
    <name evidence="8" type="ORF">EJ04DRAFT_472973</name>
</gene>
<feature type="transmembrane region" description="Helical" evidence="6">
    <location>
        <begin position="103"/>
        <end position="120"/>
    </location>
</feature>
<evidence type="ECO:0000256" key="5">
    <source>
        <dbReference type="SAM" id="MobiDB-lite"/>
    </source>
</evidence>